<dbReference type="PANTHER" id="PTHR40088">
    <property type="entry name" value="PECTATE LYASE (EUROFUNG)"/>
    <property type="match status" value="1"/>
</dbReference>
<dbReference type="Pfam" id="PF07602">
    <property type="entry name" value="DUF1565"/>
    <property type="match status" value="1"/>
</dbReference>
<accession>A0A2T4TXQ7</accession>
<dbReference type="SUPFAM" id="SSF51126">
    <property type="entry name" value="Pectin lyase-like"/>
    <property type="match status" value="1"/>
</dbReference>
<evidence type="ECO:0000259" key="4">
    <source>
        <dbReference type="PROSITE" id="PS50853"/>
    </source>
</evidence>
<organism evidence="5 6">
    <name type="scientific">Candidatus Methylomirabilis limnetica</name>
    <dbReference type="NCBI Taxonomy" id="2033718"/>
    <lineage>
        <taxon>Bacteria</taxon>
        <taxon>Candidatus Methylomirabilota</taxon>
        <taxon>Candidatus Methylomirabilia</taxon>
        <taxon>Candidatus Methylomirabilales</taxon>
        <taxon>Candidatus Methylomirabilaceae</taxon>
        <taxon>Candidatus Methylomirabilis</taxon>
    </lineage>
</organism>
<dbReference type="InterPro" id="IPR003961">
    <property type="entry name" value="FN3_dom"/>
</dbReference>
<dbReference type="InterPro" id="IPR022441">
    <property type="entry name" value="Para_beta_helix_rpt-2"/>
</dbReference>
<evidence type="ECO:0000256" key="2">
    <source>
        <dbReference type="ARBA" id="ARBA00022525"/>
    </source>
</evidence>
<dbReference type="InterPro" id="IPR011459">
    <property type="entry name" value="DUF1565"/>
</dbReference>
<keyword evidence="6" id="KW-1185">Reference proteome</keyword>
<dbReference type="PANTHER" id="PTHR40088:SF2">
    <property type="entry name" value="SECRETED SUGAR HYDROLASE"/>
    <property type="match status" value="1"/>
</dbReference>
<dbReference type="OrthoDB" id="7300353at2"/>
<dbReference type="InterPro" id="IPR012334">
    <property type="entry name" value="Pectin_lyas_fold"/>
</dbReference>
<dbReference type="Pfam" id="PF13229">
    <property type="entry name" value="Beta_helix"/>
    <property type="match status" value="1"/>
</dbReference>
<dbReference type="Gene3D" id="2.60.40.10">
    <property type="entry name" value="Immunoglobulins"/>
    <property type="match status" value="2"/>
</dbReference>
<dbReference type="InterPro" id="IPR006626">
    <property type="entry name" value="PbH1"/>
</dbReference>
<evidence type="ECO:0000256" key="3">
    <source>
        <dbReference type="ARBA" id="ARBA00022729"/>
    </source>
</evidence>
<dbReference type="GO" id="GO:0005576">
    <property type="term" value="C:extracellular region"/>
    <property type="evidence" value="ECO:0007669"/>
    <property type="project" value="UniProtKB-SubCell"/>
</dbReference>
<dbReference type="GO" id="GO:0046872">
    <property type="term" value="F:metal ion binding"/>
    <property type="evidence" value="ECO:0007669"/>
    <property type="project" value="InterPro"/>
</dbReference>
<dbReference type="GO" id="GO:0016837">
    <property type="term" value="F:carbon-oxygen lyase activity, acting on polysaccharides"/>
    <property type="evidence" value="ECO:0007669"/>
    <property type="project" value="TreeGrafter"/>
</dbReference>
<dbReference type="NCBIfam" id="TIGR03804">
    <property type="entry name" value="para_beta_helix"/>
    <property type="match status" value="1"/>
</dbReference>
<dbReference type="SMART" id="SM00060">
    <property type="entry name" value="FN3"/>
    <property type="match status" value="1"/>
</dbReference>
<dbReference type="SMART" id="SM00710">
    <property type="entry name" value="PbH1"/>
    <property type="match status" value="5"/>
</dbReference>
<dbReference type="EMBL" id="NVQC01000022">
    <property type="protein sequence ID" value="PTL35898.1"/>
    <property type="molecule type" value="Genomic_DNA"/>
</dbReference>
<reference evidence="6" key="2">
    <citation type="journal article" date="2018" name="Environ. Microbiol.">
        <title>Bloom of a denitrifying methanotroph, 'Candidatus Methylomirabilis limnetica', in a deep stratified lake.</title>
        <authorList>
            <person name="Graf J.S."/>
            <person name="Mayr M.J."/>
            <person name="Marchant H.K."/>
            <person name="Tienken D."/>
            <person name="Hach P.F."/>
            <person name="Brand A."/>
            <person name="Schubert C.J."/>
            <person name="Kuypers M.M."/>
            <person name="Milucka J."/>
        </authorList>
    </citation>
    <scope>NUCLEOTIDE SEQUENCE [LARGE SCALE GENOMIC DNA]</scope>
    <source>
        <strain evidence="6">Zug</strain>
    </source>
</reference>
<comment type="caution">
    <text evidence="5">The sequence shown here is derived from an EMBL/GenBank/DDBJ whole genome shotgun (WGS) entry which is preliminary data.</text>
</comment>
<evidence type="ECO:0000256" key="1">
    <source>
        <dbReference type="ARBA" id="ARBA00004613"/>
    </source>
</evidence>
<dbReference type="InterPro" id="IPR052052">
    <property type="entry name" value="Polysaccharide_Lyase_9"/>
</dbReference>
<feature type="domain" description="Fibronectin type-III" evidence="4">
    <location>
        <begin position="167"/>
        <end position="256"/>
    </location>
</feature>
<gene>
    <name evidence="5" type="ORF">CLG94_09105</name>
</gene>
<dbReference type="NCBIfam" id="NF041518">
    <property type="entry name" value="choice_anch_Q"/>
    <property type="match status" value="1"/>
</dbReference>
<dbReference type="CDD" id="cd00063">
    <property type="entry name" value="FN3"/>
    <property type="match status" value="1"/>
</dbReference>
<evidence type="ECO:0000313" key="6">
    <source>
        <dbReference type="Proteomes" id="UP000241436"/>
    </source>
</evidence>
<dbReference type="GO" id="GO:0003993">
    <property type="term" value="F:acid phosphatase activity"/>
    <property type="evidence" value="ECO:0007669"/>
    <property type="project" value="InterPro"/>
</dbReference>
<dbReference type="SUPFAM" id="SSF49363">
    <property type="entry name" value="Purple acid phosphatase, N-terminal domain"/>
    <property type="match status" value="1"/>
</dbReference>
<protein>
    <recommendedName>
        <fullName evidence="4">Fibronectin type-III domain-containing protein</fullName>
    </recommendedName>
</protein>
<dbReference type="Gene3D" id="2.160.20.10">
    <property type="entry name" value="Single-stranded right-handed beta-helix, Pectin lyase-like"/>
    <property type="match status" value="1"/>
</dbReference>
<evidence type="ECO:0000313" key="5">
    <source>
        <dbReference type="EMBL" id="PTL35898.1"/>
    </source>
</evidence>
<dbReference type="RefSeq" id="WP_107562813.1">
    <property type="nucleotide sequence ID" value="NZ_NVQC01000022.1"/>
</dbReference>
<proteinExistence type="predicted"/>
<name>A0A2T4TXQ7_9BACT</name>
<dbReference type="Pfam" id="PF00041">
    <property type="entry name" value="fn3"/>
    <property type="match status" value="1"/>
</dbReference>
<keyword evidence="3" id="KW-0732">Signal</keyword>
<reference evidence="5 6" key="1">
    <citation type="submission" date="2017-09" db="EMBL/GenBank/DDBJ databases">
        <title>Bloom of a denitrifying methanotroph, Candidatus Methylomirabilis limnetica, in a deep stratified lake.</title>
        <authorList>
            <person name="Graf J.S."/>
            <person name="Marchant H.K."/>
            <person name="Tienken D."/>
            <person name="Hach P.F."/>
            <person name="Brand A."/>
            <person name="Schubert C.J."/>
            <person name="Kuypers M.M."/>
            <person name="Milucka J."/>
        </authorList>
    </citation>
    <scope>NUCLEOTIDE SEQUENCE [LARGE SCALE GENOMIC DNA]</scope>
    <source>
        <strain evidence="5 6">Zug</strain>
    </source>
</reference>
<dbReference type="InterPro" id="IPR011050">
    <property type="entry name" value="Pectin_lyase_fold/virulence"/>
</dbReference>
<dbReference type="InterPro" id="IPR013783">
    <property type="entry name" value="Ig-like_fold"/>
</dbReference>
<comment type="subcellular location">
    <subcellularLocation>
        <location evidence="1">Secreted</location>
    </subcellularLocation>
</comment>
<dbReference type="InterPro" id="IPR039448">
    <property type="entry name" value="Beta_helix"/>
</dbReference>
<dbReference type="InterPro" id="IPR008963">
    <property type="entry name" value="Purple_acid_Pase-like_N"/>
</dbReference>
<sequence>MFSVQSKSCLNVLPLALLRVAFTLALAFVFTGVVGTYAEAATRLPDLIVSAVSAPSTAQPGQSFVLSASIKNQGRASASTVQAAFYLTKSASSITGATLLGTQNVGSLSAGAVLALTTTLSIPSSTSPGTFYVATVADPTKIIKESKETNNTRASSAIAVKDLTPPTISGVNATGITANNATITWTTDKTSTSQADYGTTAAYGSATAPNSSLVTSHAVTLSGLTAGKAYHFRAQSKDAAGNAALSSDYTFTTATATTTTATAGNTYYVATTGNDGYPGTETQPFRTLSRGVSVLIPGDTLYVMSGTYAESLMHNIPAGTSWSAPITVAAAPGHTVTLKPDLGAEFVLHFQGPQQYIVIDGLILDGANATYGVVKITWSVSGDPTTAAHHIRLQNSEVRNASALGGQASGQGVLVAGQADWNEFINLNVHHNGLTSFDHGFYIQSSHNVVEHCSVHDNAGYGVHLYNEYGRRTDSNVVRNNAVFNNGWRGILLGSGDGNIAYNNVVWGNRGGIRVSFGNPTNSKVYNNTTYNNTDYGILVETGTGAIAQNNIAYMNGTPEIQDTATSSVIGHNLVGIDPQFVNAAAADFRLQPGSLAIDAGIAVSLVTTDIAGTLRPQGRGDDIGAFEMIP</sequence>
<dbReference type="Pfam" id="PF07705">
    <property type="entry name" value="CARDB"/>
    <property type="match status" value="1"/>
</dbReference>
<dbReference type="PROSITE" id="PS50853">
    <property type="entry name" value="FN3"/>
    <property type="match status" value="1"/>
</dbReference>
<dbReference type="InterPro" id="IPR011635">
    <property type="entry name" value="CARDB"/>
</dbReference>
<dbReference type="Proteomes" id="UP000241436">
    <property type="component" value="Unassembled WGS sequence"/>
</dbReference>
<dbReference type="AlphaFoldDB" id="A0A2T4TXQ7"/>
<keyword evidence="2" id="KW-0964">Secreted</keyword>
<dbReference type="InterPro" id="IPR059226">
    <property type="entry name" value="Choice_anch_Q_dom"/>
</dbReference>